<accession>A0A8I0HG17</accession>
<evidence type="ECO:0000313" key="3">
    <source>
        <dbReference type="Proteomes" id="UP000650224"/>
    </source>
</evidence>
<dbReference type="AlphaFoldDB" id="A0A8I0HG17"/>
<evidence type="ECO:0000259" key="1">
    <source>
        <dbReference type="SMART" id="SM00507"/>
    </source>
</evidence>
<feature type="domain" description="HNH nuclease" evidence="1">
    <location>
        <begin position="266"/>
        <end position="318"/>
    </location>
</feature>
<organism evidence="2 3">
    <name type="scientific">Corynebacterium gallinarum</name>
    <dbReference type="NCBI Taxonomy" id="2762214"/>
    <lineage>
        <taxon>Bacteria</taxon>
        <taxon>Bacillati</taxon>
        <taxon>Actinomycetota</taxon>
        <taxon>Actinomycetes</taxon>
        <taxon>Mycobacteriales</taxon>
        <taxon>Corynebacteriaceae</taxon>
        <taxon>Corynebacterium</taxon>
    </lineage>
</organism>
<dbReference type="EMBL" id="JACSPR010000002">
    <property type="protein sequence ID" value="MBD8029263.1"/>
    <property type="molecule type" value="Genomic_DNA"/>
</dbReference>
<protein>
    <submittedName>
        <fullName evidence="2">HNH endonuclease</fullName>
    </submittedName>
</protein>
<name>A0A8I0HG17_9CORY</name>
<keyword evidence="2" id="KW-0255">Endonuclease</keyword>
<dbReference type="GO" id="GO:0004519">
    <property type="term" value="F:endonuclease activity"/>
    <property type="evidence" value="ECO:0007669"/>
    <property type="project" value="UniProtKB-KW"/>
</dbReference>
<dbReference type="CDD" id="cd00085">
    <property type="entry name" value="HNHc"/>
    <property type="match status" value="1"/>
</dbReference>
<reference evidence="2 3" key="1">
    <citation type="submission" date="2020-08" db="EMBL/GenBank/DDBJ databases">
        <title>A Genomic Blueprint of the Chicken Gut Microbiome.</title>
        <authorList>
            <person name="Gilroy R."/>
            <person name="Ravi A."/>
            <person name="Getino M."/>
            <person name="Pursley I."/>
            <person name="Horton D.L."/>
            <person name="Alikhan N.-F."/>
            <person name="Baker D."/>
            <person name="Gharbi K."/>
            <person name="Hall N."/>
            <person name="Watson M."/>
            <person name="Adriaenssens E.M."/>
            <person name="Foster-Nyarko E."/>
            <person name="Jarju S."/>
            <person name="Secka A."/>
            <person name="Antonio M."/>
            <person name="Oren A."/>
            <person name="Chaudhuri R."/>
            <person name="La Ragione R.M."/>
            <person name="Hildebrand F."/>
            <person name="Pallen M.J."/>
        </authorList>
    </citation>
    <scope>NUCLEOTIDE SEQUENCE [LARGE SCALE GENOMIC DNA]</scope>
    <source>
        <strain evidence="2 3">Sa1YVA5</strain>
    </source>
</reference>
<comment type="caution">
    <text evidence="2">The sequence shown here is derived from an EMBL/GenBank/DDBJ whole genome shotgun (WGS) entry which is preliminary data.</text>
</comment>
<dbReference type="Proteomes" id="UP000650224">
    <property type="component" value="Unassembled WGS sequence"/>
</dbReference>
<dbReference type="SMART" id="SM00507">
    <property type="entry name" value="HNHc"/>
    <property type="match status" value="1"/>
</dbReference>
<dbReference type="RefSeq" id="WP_191732522.1">
    <property type="nucleotide sequence ID" value="NZ_JACSPR010000002.1"/>
</dbReference>
<proteinExistence type="predicted"/>
<dbReference type="Gene3D" id="1.10.30.50">
    <property type="match status" value="1"/>
</dbReference>
<keyword evidence="2" id="KW-0378">Hydrolase</keyword>
<evidence type="ECO:0000313" key="2">
    <source>
        <dbReference type="EMBL" id="MBD8029263.1"/>
    </source>
</evidence>
<sequence length="373" mass="41815">MNELFFYAVTNPDDALSQQIIDKNRRDLDFWRNQLPDDDADLATTILRINLRTGLPRKFIAASLFTVRFLRDLPAVRTLVDKLGHLDLPRLNTITRALAKVPSRFLTLFDEHVASYLTPTRQHQVLPQPGSIAAMLRRLRERLLPEEKKPPGERPAGVFFHCRPDGVRVSVSVSQDHAALLNTAINTLVREQGLTPVDAFTALVLGSIRAEVTMHAYGTQDTPEFLADGGWLSPEQIEFWKTKVTSQRDMDPIAFAETTDYTPTLEMKMYVRGRDATCRVPGCGVAAVHCQIDHILPFNQGGPTTPWNLQCLCIFHHNMKTDGRLEAVPLPDGDVLFVLDGLPFRSTPEGPLSRSGRTWGTTFGDYMDRKVAA</sequence>
<keyword evidence="2" id="KW-0540">Nuclease</keyword>
<gene>
    <name evidence="2" type="ORF">H9627_02800</name>
</gene>
<keyword evidence="3" id="KW-1185">Reference proteome</keyword>
<dbReference type="InterPro" id="IPR003615">
    <property type="entry name" value="HNH_nuc"/>
</dbReference>